<evidence type="ECO:0000313" key="8">
    <source>
        <dbReference type="Proteomes" id="UP000176609"/>
    </source>
</evidence>
<dbReference type="PRINTS" id="PR00064">
    <property type="entry name" value="RIBOSOMALL35"/>
</dbReference>
<dbReference type="EMBL" id="MFJR01000007">
    <property type="protein sequence ID" value="OGG26910.1"/>
    <property type="molecule type" value="Genomic_DNA"/>
</dbReference>
<dbReference type="Gene3D" id="4.10.410.60">
    <property type="match status" value="1"/>
</dbReference>
<name>A0A1F6AQD9_9BACT</name>
<evidence type="ECO:0000313" key="7">
    <source>
        <dbReference type="EMBL" id="OGG26910.1"/>
    </source>
</evidence>
<feature type="compositionally biased region" description="Basic residues" evidence="6">
    <location>
        <begin position="22"/>
        <end position="39"/>
    </location>
</feature>
<dbReference type="InterPro" id="IPR001706">
    <property type="entry name" value="Ribosomal_bL35"/>
</dbReference>
<dbReference type="Proteomes" id="UP000176609">
    <property type="component" value="Unassembled WGS sequence"/>
</dbReference>
<dbReference type="GO" id="GO:0003735">
    <property type="term" value="F:structural constituent of ribosome"/>
    <property type="evidence" value="ECO:0007669"/>
    <property type="project" value="InterPro"/>
</dbReference>
<protein>
    <recommendedName>
        <fullName evidence="4">Large ribosomal subunit protein bL35</fullName>
    </recommendedName>
</protein>
<dbReference type="AlphaFoldDB" id="A0A1F6AQD9"/>
<evidence type="ECO:0000256" key="1">
    <source>
        <dbReference type="ARBA" id="ARBA00006598"/>
    </source>
</evidence>
<dbReference type="InterPro" id="IPR021137">
    <property type="entry name" value="Ribosomal_bL35-like"/>
</dbReference>
<sequence length="63" mass="7400">MNKLKTSKTLKKRFKISSGGKIQRKHQNSGHRKSHKSKARIRAYKVKKFLNTSQAKFIKRMIS</sequence>
<evidence type="ECO:0000256" key="4">
    <source>
        <dbReference type="HAMAP-Rule" id="MF_00514"/>
    </source>
</evidence>
<reference evidence="7 8" key="1">
    <citation type="journal article" date="2016" name="Nat. Commun.">
        <title>Thousands of microbial genomes shed light on interconnected biogeochemical processes in an aquifer system.</title>
        <authorList>
            <person name="Anantharaman K."/>
            <person name="Brown C.T."/>
            <person name="Hug L.A."/>
            <person name="Sharon I."/>
            <person name="Castelle C.J."/>
            <person name="Probst A.J."/>
            <person name="Thomas B.C."/>
            <person name="Singh A."/>
            <person name="Wilkins M.J."/>
            <person name="Karaoz U."/>
            <person name="Brodie E.L."/>
            <person name="Williams K.H."/>
            <person name="Hubbard S.S."/>
            <person name="Banfield J.F."/>
        </authorList>
    </citation>
    <scope>NUCLEOTIDE SEQUENCE [LARGE SCALE GENOMIC DNA]</scope>
</reference>
<comment type="similarity">
    <text evidence="1 4 5">Belongs to the bacterial ribosomal protein bL35 family.</text>
</comment>
<organism evidence="7 8">
    <name type="scientific">Candidatus Gottesmanbacteria bacterium RIFCSPLOWO2_01_FULL_39_12b</name>
    <dbReference type="NCBI Taxonomy" id="1798388"/>
    <lineage>
        <taxon>Bacteria</taxon>
        <taxon>Candidatus Gottesmaniibacteriota</taxon>
    </lineage>
</organism>
<proteinExistence type="inferred from homology"/>
<dbReference type="GO" id="GO:1990904">
    <property type="term" value="C:ribonucleoprotein complex"/>
    <property type="evidence" value="ECO:0007669"/>
    <property type="project" value="UniProtKB-KW"/>
</dbReference>
<feature type="region of interest" description="Disordered" evidence="6">
    <location>
        <begin position="1"/>
        <end position="39"/>
    </location>
</feature>
<dbReference type="Pfam" id="PF01632">
    <property type="entry name" value="Ribosomal_L35p"/>
    <property type="match status" value="1"/>
</dbReference>
<dbReference type="SUPFAM" id="SSF143034">
    <property type="entry name" value="L35p-like"/>
    <property type="match status" value="1"/>
</dbReference>
<evidence type="ECO:0000256" key="3">
    <source>
        <dbReference type="ARBA" id="ARBA00023274"/>
    </source>
</evidence>
<gene>
    <name evidence="4" type="primary">rpmI</name>
    <name evidence="7" type="ORF">A2960_02065</name>
</gene>
<keyword evidence="2 4" id="KW-0689">Ribosomal protein</keyword>
<feature type="compositionally biased region" description="Basic residues" evidence="6">
    <location>
        <begin position="1"/>
        <end position="15"/>
    </location>
</feature>
<evidence type="ECO:0000256" key="5">
    <source>
        <dbReference type="RuleBase" id="RU000568"/>
    </source>
</evidence>
<evidence type="ECO:0000256" key="2">
    <source>
        <dbReference type="ARBA" id="ARBA00022980"/>
    </source>
</evidence>
<evidence type="ECO:0000256" key="6">
    <source>
        <dbReference type="SAM" id="MobiDB-lite"/>
    </source>
</evidence>
<dbReference type="InterPro" id="IPR037229">
    <property type="entry name" value="Ribosomal_bL35_sf"/>
</dbReference>
<dbReference type="GO" id="GO:0005840">
    <property type="term" value="C:ribosome"/>
    <property type="evidence" value="ECO:0007669"/>
    <property type="project" value="UniProtKB-KW"/>
</dbReference>
<comment type="caution">
    <text evidence="7">The sequence shown here is derived from an EMBL/GenBank/DDBJ whole genome shotgun (WGS) entry which is preliminary data.</text>
</comment>
<accession>A0A1F6AQD9</accession>
<dbReference type="HAMAP" id="MF_00514">
    <property type="entry name" value="Ribosomal_bL35"/>
    <property type="match status" value="1"/>
</dbReference>
<keyword evidence="3 4" id="KW-0687">Ribonucleoprotein</keyword>
<dbReference type="GO" id="GO:0006412">
    <property type="term" value="P:translation"/>
    <property type="evidence" value="ECO:0007669"/>
    <property type="project" value="UniProtKB-UniRule"/>
</dbReference>